<dbReference type="EMBL" id="FQ032819">
    <property type="protein sequence ID" value="CBL87372.1"/>
    <property type="molecule type" value="Genomic_DNA"/>
</dbReference>
<gene>
    <name evidence="1" type="ORF">S18_1082_0022</name>
</gene>
<reference evidence="1" key="2">
    <citation type="journal article" date="2012" name="Environ. Microbiol.">
        <title>Genomic content of uncultured Bacteroidetes from contrasting oceanic provinces in the North Atlantic Ocean.</title>
        <authorList>
            <person name="Gomez-Pereira P.R."/>
            <person name="Schuler M."/>
            <person name="Fuchs B.M."/>
            <person name="Bennke C."/>
            <person name="Teeling H."/>
            <person name="Waldmann J."/>
            <person name="Richter M."/>
            <person name="Barbe V."/>
            <person name="Bataille E."/>
            <person name="Glockner F.O."/>
            <person name="Amann R."/>
        </authorList>
    </citation>
    <scope>NUCLEOTIDE SEQUENCE</scope>
</reference>
<protein>
    <recommendedName>
        <fullName evidence="2">DUF4294 domain-containing protein</fullName>
    </recommendedName>
</protein>
<dbReference type="InterPro" id="IPR025636">
    <property type="entry name" value="DUF4294"/>
</dbReference>
<sequence length="194" mass="23200">MKRVYLLIIFFSLKICSQVNPIYVIEGDTLKNQFIPLKEVVVIPELKFYSYKDYVDYYNLKRKTIKVYPYARLASERLLKLNERLNGIKSKRGKRKYTKRVEKFLEDELKEELKKLTRSEGRILIKLIHRETGSTAYSLVKTLRTGWKAFIYQTTAKMFEIDLKKEFDPSNNLEDYKIENIVLREFANSYLNKN</sequence>
<accession>F4MMK9</accession>
<name>F4MMK9_9BACT</name>
<evidence type="ECO:0008006" key="2">
    <source>
        <dbReference type="Google" id="ProtNLM"/>
    </source>
</evidence>
<dbReference type="Pfam" id="PF14127">
    <property type="entry name" value="DUF4294"/>
    <property type="match status" value="1"/>
</dbReference>
<reference evidence="1" key="1">
    <citation type="submission" date="2010-05" db="EMBL/GenBank/DDBJ databases">
        <authorList>
            <person name="Genoscope - CEA"/>
        </authorList>
    </citation>
    <scope>NUCLEOTIDE SEQUENCE</scope>
</reference>
<organism evidence="1">
    <name type="scientific">uncultured Flavobacteriia bacterium</name>
    <dbReference type="NCBI Taxonomy" id="212695"/>
    <lineage>
        <taxon>Bacteria</taxon>
        <taxon>Pseudomonadati</taxon>
        <taxon>Bacteroidota</taxon>
        <taxon>Flavobacteriia</taxon>
        <taxon>environmental samples</taxon>
    </lineage>
</organism>
<proteinExistence type="predicted"/>
<dbReference type="AlphaFoldDB" id="F4MMK9"/>
<evidence type="ECO:0000313" key="1">
    <source>
        <dbReference type="EMBL" id="CBL87372.1"/>
    </source>
</evidence>